<name>A0A2D3FAI3_9CAUD</name>
<organism evidence="1 2">
    <name type="scientific">Salinibacter phage SRUTV-1</name>
    <dbReference type="NCBI Taxonomy" id="2684227"/>
    <lineage>
        <taxon>Viruses</taxon>
        <taxon>Duplodnaviria</taxon>
        <taxon>Heunggongvirae</taxon>
        <taxon>Uroviricota</taxon>
        <taxon>Caudoviricetes</taxon>
        <taxon>Kairosalinivirus</taxon>
        <taxon>Kairosalinivirus SRUTV1</taxon>
    </lineage>
</organism>
<evidence type="ECO:0000313" key="1">
    <source>
        <dbReference type="EMBL" id="ATU47018.1"/>
    </source>
</evidence>
<dbReference type="Proteomes" id="UP000262103">
    <property type="component" value="Segment"/>
</dbReference>
<protein>
    <submittedName>
        <fullName evidence="1">Structural protein</fullName>
    </submittedName>
</protein>
<sequence length="164" mass="17406">MATQLSEDRIARKFGYAPETKQTYEVYGDQVIYTNSLVGVRDDDGTIEPVQPSTINGGPGYAAVGVSVEHSEPNPSGQNELGTNGKRELQIQFGRAIELDLDSADSLPSPPESALGAKAYLSSDHEFELASDADNADVGATVRELLAGATDRAIVEIPDLPDQA</sequence>
<keyword evidence="2" id="KW-1185">Reference proteome</keyword>
<dbReference type="GeneID" id="40236433"/>
<dbReference type="RefSeq" id="YP_009639635.1">
    <property type="nucleotide sequence ID" value="NC_042353.1"/>
</dbReference>
<evidence type="ECO:0000313" key="2">
    <source>
        <dbReference type="Proteomes" id="UP000262103"/>
    </source>
</evidence>
<proteinExistence type="predicted"/>
<dbReference type="EMBL" id="MF629150">
    <property type="protein sequence ID" value="ATU47018.1"/>
    <property type="molecule type" value="Genomic_DNA"/>
</dbReference>
<reference evidence="1 2" key="1">
    <citation type="journal article" date="2018" name="ISME J.">
        <title>Characterization of ecologically diverse viruses infecting co-occurring strains of cosmopolitan hyperhalophilic Bacteroidetes.</title>
        <authorList>
            <person name="Villamor J."/>
            <person name="Ramos-Barbero M.D."/>
            <person name="Gonzalez-Torres P."/>
            <person name="Gabaldon T."/>
            <person name="Rossello-Mora R."/>
            <person name="Meseguer I."/>
            <person name="Martinez-Garcia M."/>
            <person name="Santos F."/>
            <person name="Anton J."/>
        </authorList>
    </citation>
    <scope>NUCLEOTIDE SEQUENCE [LARGE SCALE GENOMIC DNA]</scope>
    <source>
        <strain evidence="1">SRUTV-1</strain>
    </source>
</reference>
<dbReference type="KEGG" id="vg:40236433"/>
<accession>A0A2D3FAI3</accession>